<dbReference type="GO" id="GO:0005739">
    <property type="term" value="C:mitochondrion"/>
    <property type="evidence" value="ECO:0007669"/>
    <property type="project" value="TreeGrafter"/>
</dbReference>
<reference evidence="4" key="1">
    <citation type="submission" date="2021-01" db="EMBL/GenBank/DDBJ databases">
        <authorList>
            <person name="Corre E."/>
            <person name="Pelletier E."/>
            <person name="Niang G."/>
            <person name="Scheremetjew M."/>
            <person name="Finn R."/>
            <person name="Kale V."/>
            <person name="Holt S."/>
            <person name="Cochrane G."/>
            <person name="Meng A."/>
            <person name="Brown T."/>
            <person name="Cohen L."/>
        </authorList>
    </citation>
    <scope>NUCLEOTIDE SEQUENCE</scope>
    <source>
        <strain evidence="4">OF101</strain>
    </source>
</reference>
<evidence type="ECO:0000259" key="3">
    <source>
        <dbReference type="Pfam" id="PF03435"/>
    </source>
</evidence>
<dbReference type="Gene3D" id="3.40.50.720">
    <property type="entry name" value="NAD(P)-binding Rossmann-like Domain"/>
    <property type="match status" value="1"/>
</dbReference>
<dbReference type="InterPro" id="IPR036291">
    <property type="entry name" value="NAD(P)-bd_dom_sf"/>
</dbReference>
<gene>
    <name evidence="4" type="ORF">ACAT0790_LOCUS11393</name>
</gene>
<name>A0A7S1LNA7_ALECA</name>
<dbReference type="GO" id="GO:0005886">
    <property type="term" value="C:plasma membrane"/>
    <property type="evidence" value="ECO:0007669"/>
    <property type="project" value="TreeGrafter"/>
</dbReference>
<dbReference type="Pfam" id="PF03435">
    <property type="entry name" value="Sacchrp_dh_NADP"/>
    <property type="match status" value="1"/>
</dbReference>
<dbReference type="GO" id="GO:0005811">
    <property type="term" value="C:lipid droplet"/>
    <property type="evidence" value="ECO:0007669"/>
    <property type="project" value="TreeGrafter"/>
</dbReference>
<sequence>MVASTSAPVYGLSCDLPAGLLLSSDVQFAPVPKAERLQESIGIQRQPRPSRGTSALVKKRTESSTEEEVLVDGKYGPIVDKVGGGSDHVRMGLPLPGFQRKWWFDASATEREVSVIQAAKVSQSRRDIKPPPSETGDFDFFNKSAKDRLNSGMAELPSAPRELPPAVQEASVYVPTARPERDPEPERPFDVVVYGATGFTGCLIVEHLDVLLADPKRRNLRWAIAGRNMDKLMAMAARCSSSPSVIMATSRNEVKSMAASCRVVIAAAGPYIVSGEAVVEACVEKSTHYVDVTGESLFVHNMIESYHALARNSGVMVVHCAGQIATPDDINCYLLVKRLGPLKWFREYWNSVDAVTGGTFQTSMTMLQELATASSLRVERDPFSLGGLRSCGVRPEDEDCTAAEKDEVVFPGTWLEPTYNSRPGSRIVRRTCALFEEAPSDGVVYGESLSVTIREPAASQKAAQKSAEDNTLPTSADAAALIASILKGQQERGEVPPPGQGPPPQLRSKHWSEIYAVAESEKGERAYVHYTGPQSYEVTAMASVNVALTLLEEPEAVKADERGGVVTPAFAMHGSTYVERLQERSFAKSSGKKMRFEVVSGTPPADKIKQGVTSRMRDFAELRGEMMAGALKAWDLPAIMGP</sequence>
<dbReference type="InterPro" id="IPR005097">
    <property type="entry name" value="Sacchrp_dh_NADP-bd"/>
</dbReference>
<dbReference type="PANTHER" id="PTHR12286:SF5">
    <property type="entry name" value="SACCHAROPINE DEHYDROGENASE-LIKE OXIDOREDUCTASE"/>
    <property type="match status" value="1"/>
</dbReference>
<dbReference type="GO" id="GO:0009247">
    <property type="term" value="P:glycolipid biosynthetic process"/>
    <property type="evidence" value="ECO:0007669"/>
    <property type="project" value="TreeGrafter"/>
</dbReference>
<accession>A0A7S1LNA7</accession>
<protein>
    <recommendedName>
        <fullName evidence="3">Saccharopine dehydrogenase NADP binding domain-containing protein</fullName>
    </recommendedName>
</protein>
<evidence type="ECO:0000256" key="2">
    <source>
        <dbReference type="SAM" id="MobiDB-lite"/>
    </source>
</evidence>
<dbReference type="PANTHER" id="PTHR12286">
    <property type="entry name" value="SACCHAROPINE DEHYDROGENASE-LIKE OXIDOREDUCTASE"/>
    <property type="match status" value="1"/>
</dbReference>
<comment type="similarity">
    <text evidence="1">Belongs to the saccharopine dehydrogenase family.</text>
</comment>
<evidence type="ECO:0000256" key="1">
    <source>
        <dbReference type="ARBA" id="ARBA00038048"/>
    </source>
</evidence>
<dbReference type="InterPro" id="IPR051276">
    <property type="entry name" value="Saccharopine_DH-like_oxidrdct"/>
</dbReference>
<dbReference type="EMBL" id="HBGE01019050">
    <property type="protein sequence ID" value="CAD9108995.1"/>
    <property type="molecule type" value="Transcribed_RNA"/>
</dbReference>
<evidence type="ECO:0000313" key="4">
    <source>
        <dbReference type="EMBL" id="CAD9108995.1"/>
    </source>
</evidence>
<feature type="domain" description="Saccharopine dehydrogenase NADP binding" evidence="3">
    <location>
        <begin position="191"/>
        <end position="318"/>
    </location>
</feature>
<proteinExistence type="inferred from homology"/>
<organism evidence="4">
    <name type="scientific">Alexandrium catenella</name>
    <name type="common">Red tide dinoflagellate</name>
    <name type="synonym">Gonyaulax catenella</name>
    <dbReference type="NCBI Taxonomy" id="2925"/>
    <lineage>
        <taxon>Eukaryota</taxon>
        <taxon>Sar</taxon>
        <taxon>Alveolata</taxon>
        <taxon>Dinophyceae</taxon>
        <taxon>Gonyaulacales</taxon>
        <taxon>Pyrocystaceae</taxon>
        <taxon>Alexandrium</taxon>
    </lineage>
</organism>
<dbReference type="AlphaFoldDB" id="A0A7S1LNA7"/>
<dbReference type="SUPFAM" id="SSF51735">
    <property type="entry name" value="NAD(P)-binding Rossmann-fold domains"/>
    <property type="match status" value="1"/>
</dbReference>
<feature type="region of interest" description="Disordered" evidence="2">
    <location>
        <begin position="39"/>
        <end position="63"/>
    </location>
</feature>